<reference evidence="1 2" key="1">
    <citation type="submission" date="2024-02" db="EMBL/GenBank/DDBJ databases">
        <title>de novo genome assembly of Solanum bulbocastanum strain 11H21.</title>
        <authorList>
            <person name="Hosaka A.J."/>
        </authorList>
    </citation>
    <scope>NUCLEOTIDE SEQUENCE [LARGE SCALE GENOMIC DNA]</scope>
    <source>
        <tissue evidence="1">Young leaves</tissue>
    </source>
</reference>
<sequence>MSPFSINNDNTATNMPKSDLVIVMDQLNDFSSRILELCKNKDKSITSCLVSDHIQSVLMNFLSVTPNDFDRASEHLELFISSSVPKSLIMKQVKVSLCILIAKFAQESEKYDWLF</sequence>
<evidence type="ECO:0000313" key="1">
    <source>
        <dbReference type="EMBL" id="KAK6786339.1"/>
    </source>
</evidence>
<accession>A0AAN8YAZ0</accession>
<dbReference type="AlphaFoldDB" id="A0AAN8YAZ0"/>
<evidence type="ECO:0000313" key="2">
    <source>
        <dbReference type="Proteomes" id="UP001371456"/>
    </source>
</evidence>
<comment type="caution">
    <text evidence="1">The sequence shown here is derived from an EMBL/GenBank/DDBJ whole genome shotgun (WGS) entry which is preliminary data.</text>
</comment>
<gene>
    <name evidence="1" type="ORF">RDI58_014864</name>
</gene>
<dbReference type="Proteomes" id="UP001371456">
    <property type="component" value="Unassembled WGS sequence"/>
</dbReference>
<keyword evidence="2" id="KW-1185">Reference proteome</keyword>
<protein>
    <submittedName>
        <fullName evidence="1">Uncharacterized protein</fullName>
    </submittedName>
</protein>
<organism evidence="1 2">
    <name type="scientific">Solanum bulbocastanum</name>
    <name type="common">Wild potato</name>
    <dbReference type="NCBI Taxonomy" id="147425"/>
    <lineage>
        <taxon>Eukaryota</taxon>
        <taxon>Viridiplantae</taxon>
        <taxon>Streptophyta</taxon>
        <taxon>Embryophyta</taxon>
        <taxon>Tracheophyta</taxon>
        <taxon>Spermatophyta</taxon>
        <taxon>Magnoliopsida</taxon>
        <taxon>eudicotyledons</taxon>
        <taxon>Gunneridae</taxon>
        <taxon>Pentapetalae</taxon>
        <taxon>asterids</taxon>
        <taxon>lamiids</taxon>
        <taxon>Solanales</taxon>
        <taxon>Solanaceae</taxon>
        <taxon>Solanoideae</taxon>
        <taxon>Solaneae</taxon>
        <taxon>Solanum</taxon>
    </lineage>
</organism>
<proteinExistence type="predicted"/>
<name>A0AAN8YAZ0_SOLBU</name>
<dbReference type="EMBL" id="JBANQN010000006">
    <property type="protein sequence ID" value="KAK6786339.1"/>
    <property type="molecule type" value="Genomic_DNA"/>
</dbReference>